<evidence type="ECO:0000313" key="2">
    <source>
        <dbReference type="Proteomes" id="UP000014977"/>
    </source>
</evidence>
<protein>
    <submittedName>
        <fullName evidence="1">Uncharacterized protein</fullName>
    </submittedName>
</protein>
<dbReference type="OrthoDB" id="505641at2"/>
<organism evidence="1 2">
    <name type="scientific">Desulfococcus multivorans DSM 2059</name>
    <dbReference type="NCBI Taxonomy" id="1121405"/>
    <lineage>
        <taxon>Bacteria</taxon>
        <taxon>Pseudomonadati</taxon>
        <taxon>Thermodesulfobacteriota</taxon>
        <taxon>Desulfobacteria</taxon>
        <taxon>Desulfobacterales</taxon>
        <taxon>Desulfococcaceae</taxon>
        <taxon>Desulfococcus</taxon>
    </lineage>
</organism>
<name>S7U769_DESML</name>
<sequence length="165" mass="18906">MAHHQIIRWAILFLALLSLTACQRALLKAQIETYKWTYKPGEHLVATYEETRKQYSCKNTTSVYLKETFFRPYKMVPGEQILTRFVYASCTPEDLRGTILRQVIHNGRVVLRDTTSHHFVPGTWGVNAYIQIPPDASPGAYIFSVTITAGAQVFKEIHSFQVMQP</sequence>
<dbReference type="RefSeq" id="WP_020875217.1">
    <property type="nucleotide sequence ID" value="NZ_ATHJ01000011.1"/>
</dbReference>
<proteinExistence type="predicted"/>
<dbReference type="Proteomes" id="UP000014977">
    <property type="component" value="Unassembled WGS sequence"/>
</dbReference>
<evidence type="ECO:0000313" key="1">
    <source>
        <dbReference type="EMBL" id="EPR44990.1"/>
    </source>
</evidence>
<dbReference type="EMBL" id="ATHJ01000011">
    <property type="protein sequence ID" value="EPR44990.1"/>
    <property type="molecule type" value="Genomic_DNA"/>
</dbReference>
<keyword evidence="2" id="KW-1185">Reference proteome</keyword>
<accession>S7U769</accession>
<comment type="caution">
    <text evidence="1">The sequence shown here is derived from an EMBL/GenBank/DDBJ whole genome shotgun (WGS) entry which is preliminary data.</text>
</comment>
<gene>
    <name evidence="1" type="ORF">dsmv_1026</name>
</gene>
<dbReference type="AlphaFoldDB" id="S7U769"/>
<reference evidence="1 2" key="1">
    <citation type="journal article" date="2013" name="Genome Announc.">
        <title>Draft genome sequences for three mercury-methylating, sulfate-reducing bacteria.</title>
        <authorList>
            <person name="Brown S.D."/>
            <person name="Hurt R.A.Jr."/>
            <person name="Gilmour C.C."/>
            <person name="Elias D.A."/>
        </authorList>
    </citation>
    <scope>NUCLEOTIDE SEQUENCE [LARGE SCALE GENOMIC DNA]</scope>
    <source>
        <strain evidence="1 2">DSM 2059</strain>
    </source>
</reference>